<proteinExistence type="predicted"/>
<feature type="transmembrane region" description="Helical" evidence="1">
    <location>
        <begin position="7"/>
        <end position="26"/>
    </location>
</feature>
<organism evidence="2 3">
    <name type="scientific">Strongyloides venezuelensis</name>
    <name type="common">Threadworm</name>
    <dbReference type="NCBI Taxonomy" id="75913"/>
    <lineage>
        <taxon>Eukaryota</taxon>
        <taxon>Metazoa</taxon>
        <taxon>Ecdysozoa</taxon>
        <taxon>Nematoda</taxon>
        <taxon>Chromadorea</taxon>
        <taxon>Rhabditida</taxon>
        <taxon>Tylenchina</taxon>
        <taxon>Panagrolaimomorpha</taxon>
        <taxon>Strongyloidoidea</taxon>
        <taxon>Strongyloididae</taxon>
        <taxon>Strongyloides</taxon>
    </lineage>
</organism>
<evidence type="ECO:0000256" key="1">
    <source>
        <dbReference type="SAM" id="Phobius"/>
    </source>
</evidence>
<reference evidence="3" key="2">
    <citation type="submission" date="2015-08" db="UniProtKB">
        <authorList>
            <consortium name="WormBaseParasite"/>
        </authorList>
    </citation>
    <scope>IDENTIFICATION</scope>
</reference>
<reference evidence="2" key="1">
    <citation type="submission" date="2014-07" db="EMBL/GenBank/DDBJ databases">
        <authorList>
            <person name="Martin A.A"/>
            <person name="De Silva N."/>
        </authorList>
    </citation>
    <scope>NUCLEOTIDE SEQUENCE</scope>
</reference>
<sequence>MWSKWSIQINIIITIILPTIIFSYQFGKKDRLVYDENIDGYVYSSQTSEISRINNTIAPIFSSCILILQIILNTINIYKINFNKKNPKSIIKYNYLSKIVLYCTVSTIGITITTIRFWIKHYGAFYDSSIRNLGQTFGIFSSVISSASEPYLLLLTNKSIRYEYFKFYGKRNQIHSNT</sequence>
<feature type="transmembrane region" description="Helical" evidence="1">
    <location>
        <begin position="57"/>
        <end position="78"/>
    </location>
</feature>
<keyword evidence="1" id="KW-0812">Transmembrane</keyword>
<protein>
    <submittedName>
        <fullName evidence="3">Serpentine receptor class gamma</fullName>
    </submittedName>
</protein>
<feature type="transmembrane region" description="Helical" evidence="1">
    <location>
        <begin position="99"/>
        <end position="119"/>
    </location>
</feature>
<keyword evidence="1" id="KW-1133">Transmembrane helix</keyword>
<dbReference type="Proteomes" id="UP000035680">
    <property type="component" value="Unassembled WGS sequence"/>
</dbReference>
<name>A0A0K0FAM0_STRVS</name>
<keyword evidence="2" id="KW-1185">Reference proteome</keyword>
<evidence type="ECO:0000313" key="2">
    <source>
        <dbReference type="Proteomes" id="UP000035680"/>
    </source>
</evidence>
<keyword evidence="1" id="KW-0472">Membrane</keyword>
<accession>A0A0K0FAM0</accession>
<dbReference type="AlphaFoldDB" id="A0A0K0FAM0"/>
<feature type="transmembrane region" description="Helical" evidence="1">
    <location>
        <begin position="139"/>
        <end position="156"/>
    </location>
</feature>
<dbReference type="WBParaSite" id="SVE_0587500.1">
    <property type="protein sequence ID" value="SVE_0587500.1"/>
    <property type="gene ID" value="SVE_0587500"/>
</dbReference>
<evidence type="ECO:0000313" key="3">
    <source>
        <dbReference type="WBParaSite" id="SVE_0587500.1"/>
    </source>
</evidence>